<keyword evidence="7" id="KW-1185">Reference proteome</keyword>
<dbReference type="Gene3D" id="3.40.50.10420">
    <property type="entry name" value="NagB/RpiA/CoA transferase-like"/>
    <property type="match status" value="1"/>
</dbReference>
<evidence type="ECO:0000256" key="1">
    <source>
        <dbReference type="ARBA" id="ARBA00010638"/>
    </source>
</evidence>
<feature type="binding site" evidence="4">
    <location>
        <begin position="5"/>
        <end position="9"/>
    </location>
    <ligand>
        <name>ATP</name>
        <dbReference type="ChEBI" id="CHEBI:30616"/>
    </ligand>
</feature>
<dbReference type="PANTHER" id="PTHR23407:SF1">
    <property type="entry name" value="5-FORMYLTETRAHYDROFOLATE CYCLO-LIGASE"/>
    <property type="match status" value="1"/>
</dbReference>
<comment type="cofactor">
    <cofactor evidence="5">
        <name>Mg(2+)</name>
        <dbReference type="ChEBI" id="CHEBI:18420"/>
    </cofactor>
</comment>
<evidence type="ECO:0000256" key="2">
    <source>
        <dbReference type="ARBA" id="ARBA00022741"/>
    </source>
</evidence>
<dbReference type="GO" id="GO:0035999">
    <property type="term" value="P:tetrahydrofolate interconversion"/>
    <property type="evidence" value="ECO:0007669"/>
    <property type="project" value="TreeGrafter"/>
</dbReference>
<dbReference type="RefSeq" id="WP_109249715.1">
    <property type="nucleotide sequence ID" value="NZ_QCXQ01000001.1"/>
</dbReference>
<dbReference type="GO" id="GO:0046872">
    <property type="term" value="F:metal ion binding"/>
    <property type="evidence" value="ECO:0007669"/>
    <property type="project" value="UniProtKB-KW"/>
</dbReference>
<dbReference type="AlphaFoldDB" id="A0A2V1N1T8"/>
<proteinExistence type="inferred from homology"/>
<dbReference type="InterPro" id="IPR024185">
    <property type="entry name" value="FTHF_cligase-like_sf"/>
</dbReference>
<dbReference type="PANTHER" id="PTHR23407">
    <property type="entry name" value="ATPASE INHIBITOR/5-FORMYLTETRAHYDROFOLATE CYCLO-LIGASE"/>
    <property type="match status" value="1"/>
</dbReference>
<dbReference type="EMBL" id="QCXQ01000001">
    <property type="protein sequence ID" value="PWG01002.1"/>
    <property type="molecule type" value="Genomic_DNA"/>
</dbReference>
<dbReference type="Pfam" id="PF01812">
    <property type="entry name" value="5-FTHF_cyc-lig"/>
    <property type="match status" value="1"/>
</dbReference>
<feature type="binding site" evidence="4">
    <location>
        <position position="51"/>
    </location>
    <ligand>
        <name>substrate</name>
    </ligand>
</feature>
<keyword evidence="6" id="KW-0436">Ligase</keyword>
<name>A0A2V1N1T8_9LACO</name>
<evidence type="ECO:0000313" key="6">
    <source>
        <dbReference type="EMBL" id="PWG01002.1"/>
    </source>
</evidence>
<dbReference type="NCBIfam" id="TIGR02727">
    <property type="entry name" value="MTHFS_bact"/>
    <property type="match status" value="1"/>
</dbReference>
<dbReference type="GO" id="GO:0009396">
    <property type="term" value="P:folic acid-containing compound biosynthetic process"/>
    <property type="evidence" value="ECO:0007669"/>
    <property type="project" value="TreeGrafter"/>
</dbReference>
<feature type="binding site" evidence="4">
    <location>
        <position position="56"/>
    </location>
    <ligand>
        <name>substrate</name>
    </ligand>
</feature>
<dbReference type="InterPro" id="IPR002698">
    <property type="entry name" value="FTHF_cligase"/>
</dbReference>
<evidence type="ECO:0000313" key="7">
    <source>
        <dbReference type="Proteomes" id="UP000245080"/>
    </source>
</evidence>
<dbReference type="SUPFAM" id="SSF100950">
    <property type="entry name" value="NagB/RpiA/CoA transferase-like"/>
    <property type="match status" value="1"/>
</dbReference>
<organism evidence="6 7">
    <name type="scientific">Levilactobacillus bambusae</name>
    <dbReference type="NCBI Taxonomy" id="2024736"/>
    <lineage>
        <taxon>Bacteria</taxon>
        <taxon>Bacillati</taxon>
        <taxon>Bacillota</taxon>
        <taxon>Bacilli</taxon>
        <taxon>Lactobacillales</taxon>
        <taxon>Lactobacillaceae</taxon>
        <taxon>Levilactobacillus</taxon>
    </lineage>
</organism>
<evidence type="ECO:0000256" key="5">
    <source>
        <dbReference type="RuleBase" id="RU361279"/>
    </source>
</evidence>
<keyword evidence="3 4" id="KW-0067">ATP-binding</keyword>
<comment type="caution">
    <text evidence="6">The sequence shown here is derived from an EMBL/GenBank/DDBJ whole genome shotgun (WGS) entry which is preliminary data.</text>
</comment>
<dbReference type="PIRSF" id="PIRSF006806">
    <property type="entry name" value="FTHF_cligase"/>
    <property type="match status" value="1"/>
</dbReference>
<sequence length="183" mass="20331">MITDKKTVRQTVIAQLKSLPKQQRRLEEQGLIDQLMASSEWQRAATVGLTMSTAIELDTVPLIVAALNAGKRVVIPQTRPNRKMVFIDYEAGHVPLKRTSYGILEPENGREVPADDIDLIIVPGLAFIPSDGTRLGFGAGYYDRYLATYSGSTIALARSPQIYLTAEWPVESFDVKLKRIITN</sequence>
<comment type="similarity">
    <text evidence="1 5">Belongs to the 5-formyltetrahydrofolate cyclo-ligase family.</text>
</comment>
<reference evidence="6 7" key="1">
    <citation type="journal article" date="2018" name="Int. J. Syst. Evol. Microbiol.">
        <title>Lactobacillus bambusae sp. nov., isolated from a traditional fermented Ma-bamboo shoots of Taiwan.</title>
        <authorList>
            <person name="Wang L.-T."/>
        </authorList>
    </citation>
    <scope>NUCLEOTIDE SEQUENCE [LARGE SCALE GENOMIC DNA]</scope>
    <source>
        <strain evidence="6 7">BS-W1</strain>
    </source>
</reference>
<dbReference type="OrthoDB" id="9801938at2"/>
<comment type="catalytic activity">
    <reaction evidence="5">
        <text>(6S)-5-formyl-5,6,7,8-tetrahydrofolate + ATP = (6R)-5,10-methenyltetrahydrofolate + ADP + phosphate</text>
        <dbReference type="Rhea" id="RHEA:10488"/>
        <dbReference type="ChEBI" id="CHEBI:30616"/>
        <dbReference type="ChEBI" id="CHEBI:43474"/>
        <dbReference type="ChEBI" id="CHEBI:57455"/>
        <dbReference type="ChEBI" id="CHEBI:57457"/>
        <dbReference type="ChEBI" id="CHEBI:456216"/>
        <dbReference type="EC" id="6.3.3.2"/>
    </reaction>
</comment>
<keyword evidence="5" id="KW-0460">Magnesium</keyword>
<gene>
    <name evidence="6" type="ORF">DCM90_02170</name>
</gene>
<keyword evidence="2 4" id="KW-0547">Nucleotide-binding</keyword>
<dbReference type="GO" id="GO:0030272">
    <property type="term" value="F:5-formyltetrahydrofolate cyclo-ligase activity"/>
    <property type="evidence" value="ECO:0007669"/>
    <property type="project" value="UniProtKB-EC"/>
</dbReference>
<evidence type="ECO:0000256" key="4">
    <source>
        <dbReference type="PIRSR" id="PIRSR006806-1"/>
    </source>
</evidence>
<dbReference type="Proteomes" id="UP000245080">
    <property type="component" value="Unassembled WGS sequence"/>
</dbReference>
<evidence type="ECO:0000256" key="3">
    <source>
        <dbReference type="ARBA" id="ARBA00022840"/>
    </source>
</evidence>
<dbReference type="InterPro" id="IPR037171">
    <property type="entry name" value="NagB/RpiA_transferase-like"/>
</dbReference>
<feature type="binding site" evidence="4">
    <location>
        <begin position="134"/>
        <end position="142"/>
    </location>
    <ligand>
        <name>ATP</name>
        <dbReference type="ChEBI" id="CHEBI:30616"/>
    </ligand>
</feature>
<keyword evidence="5" id="KW-0479">Metal-binding</keyword>
<dbReference type="EC" id="6.3.3.2" evidence="5"/>
<dbReference type="GO" id="GO:0005524">
    <property type="term" value="F:ATP binding"/>
    <property type="evidence" value="ECO:0007669"/>
    <property type="project" value="UniProtKB-KW"/>
</dbReference>
<protein>
    <recommendedName>
        <fullName evidence="5">5-formyltetrahydrofolate cyclo-ligase</fullName>
        <ecNumber evidence="5">6.3.3.2</ecNumber>
    </recommendedName>
</protein>
<accession>A0A2V1N1T8</accession>